<dbReference type="GO" id="GO:0016884">
    <property type="term" value="F:carbon-nitrogen ligase activity, with glutamine as amido-N-donor"/>
    <property type="evidence" value="ECO:0007669"/>
    <property type="project" value="InterPro"/>
</dbReference>
<dbReference type="InterPro" id="IPR019004">
    <property type="entry name" value="YqeY/Aim41"/>
</dbReference>
<dbReference type="AlphaFoldDB" id="A0A7C4TJX2"/>
<evidence type="ECO:0008006" key="2">
    <source>
        <dbReference type="Google" id="ProtNLM"/>
    </source>
</evidence>
<dbReference type="EMBL" id="DSRT01000185">
    <property type="protein sequence ID" value="HGW29946.1"/>
    <property type="molecule type" value="Genomic_DNA"/>
</dbReference>
<dbReference type="Pfam" id="PF09424">
    <property type="entry name" value="YqeY"/>
    <property type="match status" value="1"/>
</dbReference>
<dbReference type="PANTHER" id="PTHR28055:SF1">
    <property type="entry name" value="ALTERED INHERITANCE OF MITOCHONDRIA PROTEIN 41, MITOCHONDRIAL"/>
    <property type="match status" value="1"/>
</dbReference>
<protein>
    <recommendedName>
        <fullName evidence="2">GatB/YqeY domain-containing protein</fullName>
    </recommendedName>
</protein>
<evidence type="ECO:0000313" key="1">
    <source>
        <dbReference type="EMBL" id="HGW29946.1"/>
    </source>
</evidence>
<organism evidence="1">
    <name type="scientific">candidate division WWE3 bacterium</name>
    <dbReference type="NCBI Taxonomy" id="2053526"/>
    <lineage>
        <taxon>Bacteria</taxon>
        <taxon>Katanobacteria</taxon>
    </lineage>
</organism>
<dbReference type="InterPro" id="IPR003789">
    <property type="entry name" value="Asn/Gln_tRNA_amidoTrase-B-like"/>
</dbReference>
<accession>A0A7C4TJX2</accession>
<gene>
    <name evidence="1" type="ORF">ENR63_03430</name>
</gene>
<dbReference type="PANTHER" id="PTHR28055">
    <property type="entry name" value="ALTERED INHERITANCE OF MITOCHONDRIA PROTEIN 41, MITOCHONDRIAL"/>
    <property type="match status" value="1"/>
</dbReference>
<dbReference type="SUPFAM" id="SSF89095">
    <property type="entry name" value="GatB/YqeY motif"/>
    <property type="match status" value="1"/>
</dbReference>
<proteinExistence type="predicted"/>
<dbReference type="InterPro" id="IPR042184">
    <property type="entry name" value="YqeY/Aim41_N"/>
</dbReference>
<sequence length="99" mass="11487">MIIENLRKDMLQARKDRNDLRLSVLNFLLSAIKYKEVELRGQGQELNDEAVEKVIRKQIKQRNQSIDAYTAGHRDDLVAKETAEKGVLEDILNVYFGQK</sequence>
<comment type="caution">
    <text evidence="1">The sequence shown here is derived from an EMBL/GenBank/DDBJ whole genome shotgun (WGS) entry which is preliminary data.</text>
</comment>
<name>A0A7C4TJX2_UNCKA</name>
<reference evidence="1" key="1">
    <citation type="journal article" date="2020" name="mSystems">
        <title>Genome- and Community-Level Interaction Insights into Carbon Utilization and Element Cycling Functions of Hydrothermarchaeota in Hydrothermal Sediment.</title>
        <authorList>
            <person name="Zhou Z."/>
            <person name="Liu Y."/>
            <person name="Xu W."/>
            <person name="Pan J."/>
            <person name="Luo Z.H."/>
            <person name="Li M."/>
        </authorList>
    </citation>
    <scope>NUCLEOTIDE SEQUENCE [LARGE SCALE GENOMIC DNA]</scope>
    <source>
        <strain evidence="1">SpSt-417</strain>
    </source>
</reference>
<dbReference type="Gene3D" id="1.10.1510.10">
    <property type="entry name" value="Uncharacterised protein YqeY/AIM41 PF09424, N-terminal domain"/>
    <property type="match status" value="1"/>
</dbReference>